<organism evidence="4 5">
    <name type="scientific">Sulfitobacter porphyrae</name>
    <dbReference type="NCBI Taxonomy" id="1246864"/>
    <lineage>
        <taxon>Bacteria</taxon>
        <taxon>Pseudomonadati</taxon>
        <taxon>Pseudomonadota</taxon>
        <taxon>Alphaproteobacteria</taxon>
        <taxon>Rhodobacterales</taxon>
        <taxon>Roseobacteraceae</taxon>
        <taxon>Sulfitobacter</taxon>
    </lineage>
</organism>
<evidence type="ECO:0000256" key="3">
    <source>
        <dbReference type="HAMAP-Rule" id="MF_01385"/>
    </source>
</evidence>
<dbReference type="InterPro" id="IPR002639">
    <property type="entry name" value="UreF"/>
</dbReference>
<evidence type="ECO:0000256" key="2">
    <source>
        <dbReference type="ARBA" id="ARBA00023186"/>
    </source>
</evidence>
<dbReference type="PIRSF" id="PIRSF009467">
    <property type="entry name" value="Ureas_acces_UreF"/>
    <property type="match status" value="1"/>
</dbReference>
<comment type="subunit">
    <text evidence="3">UreD, UreF and UreG form a complex that acts as a GTP-hydrolysis-dependent molecular chaperone, activating the urease apoprotein by helping to assemble the nickel containing metallocenter of UreC. The UreE protein probably delivers the nickel.</text>
</comment>
<dbReference type="Gene3D" id="1.10.4190.10">
    <property type="entry name" value="Urease accessory protein UreF"/>
    <property type="match status" value="1"/>
</dbReference>
<comment type="caution">
    <text evidence="4">The sequence shown here is derived from an EMBL/GenBank/DDBJ whole genome shotgun (WGS) entry which is preliminary data.</text>
</comment>
<keyword evidence="3" id="KW-0963">Cytoplasm</keyword>
<keyword evidence="5" id="KW-1185">Reference proteome</keyword>
<dbReference type="HAMAP" id="MF_01385">
    <property type="entry name" value="UreF"/>
    <property type="match status" value="1"/>
</dbReference>
<dbReference type="Proteomes" id="UP001596353">
    <property type="component" value="Unassembled WGS sequence"/>
</dbReference>
<gene>
    <name evidence="3" type="primary">ureF</name>
    <name evidence="4" type="ORF">ACFQFQ_11480</name>
</gene>
<keyword evidence="2 3" id="KW-0143">Chaperone</keyword>
<dbReference type="Pfam" id="PF01730">
    <property type="entry name" value="UreF"/>
    <property type="match status" value="1"/>
</dbReference>
<name>A0ABW2B461_9RHOB</name>
<comment type="function">
    <text evidence="3">Required for maturation of urease via the functional incorporation of the urease nickel metallocenter.</text>
</comment>
<keyword evidence="1 3" id="KW-0996">Nickel insertion</keyword>
<proteinExistence type="inferred from homology"/>
<reference evidence="5" key="1">
    <citation type="journal article" date="2019" name="Int. J. Syst. Evol. Microbiol.">
        <title>The Global Catalogue of Microorganisms (GCM) 10K type strain sequencing project: providing services to taxonomists for standard genome sequencing and annotation.</title>
        <authorList>
            <consortium name="The Broad Institute Genomics Platform"/>
            <consortium name="The Broad Institute Genome Sequencing Center for Infectious Disease"/>
            <person name="Wu L."/>
            <person name="Ma J."/>
        </authorList>
    </citation>
    <scope>NUCLEOTIDE SEQUENCE [LARGE SCALE GENOMIC DNA]</scope>
    <source>
        <strain evidence="5">CCUG 66188</strain>
    </source>
</reference>
<dbReference type="PANTHER" id="PTHR33620:SF1">
    <property type="entry name" value="UREASE ACCESSORY PROTEIN F"/>
    <property type="match status" value="1"/>
</dbReference>
<evidence type="ECO:0000256" key="1">
    <source>
        <dbReference type="ARBA" id="ARBA00022988"/>
    </source>
</evidence>
<comment type="similarity">
    <text evidence="3">Belongs to the UreF family.</text>
</comment>
<accession>A0ABW2B461</accession>
<evidence type="ECO:0000313" key="4">
    <source>
        <dbReference type="EMBL" id="MFC6759972.1"/>
    </source>
</evidence>
<dbReference type="InterPro" id="IPR038277">
    <property type="entry name" value="UreF_sf"/>
</dbReference>
<dbReference type="EMBL" id="JBHSWG010000001">
    <property type="protein sequence ID" value="MFC6759972.1"/>
    <property type="molecule type" value="Genomic_DNA"/>
</dbReference>
<dbReference type="PANTHER" id="PTHR33620">
    <property type="entry name" value="UREASE ACCESSORY PROTEIN F"/>
    <property type="match status" value="1"/>
</dbReference>
<sequence>MPTDSDLLTLAQWFSPSYPLGSFAYSHGLEMAIVTGRIDSAGSLQAWLEDVLAHGTGRNDCILIRAAHACTDLDAVAEVDGHARAFASSAERLAETRVQGGAFARTTAAIWGAALPELTHPVAVGYAAGRMSLPLELTAQMYLQAFASNLVSAAVRLVPLGQTEGQACLAALGGLVGQVVAESRGTDLDDLVSSAFLSDVAAMRHETLEHRIFRS</sequence>
<protein>
    <recommendedName>
        <fullName evidence="3">Urease accessory protein UreF</fullName>
    </recommendedName>
</protein>
<comment type="subcellular location">
    <subcellularLocation>
        <location evidence="3">Cytoplasm</location>
    </subcellularLocation>
</comment>
<evidence type="ECO:0000313" key="5">
    <source>
        <dbReference type="Proteomes" id="UP001596353"/>
    </source>
</evidence>